<dbReference type="Proteomes" id="UP000050973">
    <property type="component" value="Unassembled WGS sequence"/>
</dbReference>
<dbReference type="EMBL" id="AZGE01000001">
    <property type="protein sequence ID" value="KRM17018.1"/>
    <property type="molecule type" value="Genomic_DNA"/>
</dbReference>
<dbReference type="InterPro" id="IPR011650">
    <property type="entry name" value="Peptidase_M20_dimer"/>
</dbReference>
<dbReference type="PROSITE" id="PS00758">
    <property type="entry name" value="ARGE_DAPE_CPG2_1"/>
    <property type="match status" value="1"/>
</dbReference>
<reference evidence="16 17" key="1">
    <citation type="journal article" date="2015" name="Genome Announc.">
        <title>Expanding the biotechnology potential of lactobacilli through comparative genomics of 213 strains and associated genera.</title>
        <authorList>
            <person name="Sun Z."/>
            <person name="Harris H.M."/>
            <person name="McCann A."/>
            <person name="Guo C."/>
            <person name="Argimon S."/>
            <person name="Zhang W."/>
            <person name="Yang X."/>
            <person name="Jeffery I.B."/>
            <person name="Cooney J.C."/>
            <person name="Kagawa T.F."/>
            <person name="Liu W."/>
            <person name="Song Y."/>
            <person name="Salvetti E."/>
            <person name="Wrobel A."/>
            <person name="Rasinkangas P."/>
            <person name="Parkhill J."/>
            <person name="Rea M.C."/>
            <person name="O'Sullivan O."/>
            <person name="Ritari J."/>
            <person name="Douillard F.P."/>
            <person name="Paul Ross R."/>
            <person name="Yang R."/>
            <person name="Briner A.E."/>
            <person name="Felis G.E."/>
            <person name="de Vos W.M."/>
            <person name="Barrangou R."/>
            <person name="Klaenhammer T.R."/>
            <person name="Caufield P.W."/>
            <person name="Cui Y."/>
            <person name="Zhang H."/>
            <person name="O'Toole P.W."/>
        </authorList>
    </citation>
    <scope>NUCLEOTIDE SEQUENCE [LARGE SCALE GENOMIC DNA]</scope>
    <source>
        <strain evidence="16 17">DSM 4864</strain>
    </source>
</reference>
<evidence type="ECO:0000256" key="7">
    <source>
        <dbReference type="ARBA" id="ARBA00022605"/>
    </source>
</evidence>
<dbReference type="PANTHER" id="PTHR43808:SF8">
    <property type="entry name" value="PEPTIDASE M20 DIMERISATION DOMAIN-CONTAINING PROTEIN"/>
    <property type="match status" value="1"/>
</dbReference>
<dbReference type="SUPFAM" id="SSF55031">
    <property type="entry name" value="Bacterial exopeptidase dimerisation domain"/>
    <property type="match status" value="1"/>
</dbReference>
<evidence type="ECO:0000259" key="15">
    <source>
        <dbReference type="Pfam" id="PF07687"/>
    </source>
</evidence>
<evidence type="ECO:0000256" key="9">
    <source>
        <dbReference type="ARBA" id="ARBA00022801"/>
    </source>
</evidence>
<protein>
    <recommendedName>
        <fullName evidence="6">Probable succinyl-diaminopimelate desuccinylase</fullName>
        <ecNumber evidence="5">3.5.1.18</ecNumber>
    </recommendedName>
</protein>
<sequence>MMKKEAQVATLAKLISINSVNGNEAQVADFIESLFQPYGKRVQIDRVPFAPGRDNLVVTIGEGDRTLGFCGHEDVVATDNPDQWTSDPFVATIRNGRLYGRGASDMKSGLAAMLVMMLEMLATDTIPGRIRLFATVGEETGEYGAAQLTKAGYADDLAGLIIGEPTNGLSEVGYTAKGVIDYSVTAIGKQAHSSQPENGINAVDQLVDFASQVRPLMASFNQVNPILGKLTHVQSVFQGGQQVNSVPAKAVIKGNIRTIPEYPNQVIFDALNQLVDRLNQQPQHQLKLQFSYPEEAMPGSKDSALVKLISKVHEKLLASPVRPTGQTSASDGSEFLHAKGNFDIALIGPGNDSKHQTDEYVDLTAFYQASRFYQQLAQDFFA</sequence>
<comment type="pathway">
    <text evidence="3">Amino-acid biosynthesis; L-lysine biosynthesis via DAP pathway; LL-2,6-diaminopimelate from (S)-tetrahydrodipicolinate (succinylase route): step 3/3.</text>
</comment>
<dbReference type="GO" id="GO:0046872">
    <property type="term" value="F:metal ion binding"/>
    <property type="evidence" value="ECO:0007669"/>
    <property type="project" value="UniProtKB-KW"/>
</dbReference>
<keyword evidence="10" id="KW-0862">Zinc</keyword>
<proteinExistence type="inferred from homology"/>
<evidence type="ECO:0000256" key="13">
    <source>
        <dbReference type="ARBA" id="ARBA00023285"/>
    </source>
</evidence>
<dbReference type="Gene3D" id="3.40.630.10">
    <property type="entry name" value="Zn peptidases"/>
    <property type="match status" value="1"/>
</dbReference>
<dbReference type="GO" id="GO:0009014">
    <property type="term" value="F:succinyl-diaminopimelate desuccinylase activity"/>
    <property type="evidence" value="ECO:0007669"/>
    <property type="project" value="UniProtKB-EC"/>
</dbReference>
<dbReference type="NCBIfam" id="NF006365">
    <property type="entry name" value="PRK08588.1"/>
    <property type="match status" value="1"/>
</dbReference>
<dbReference type="InterPro" id="IPR010182">
    <property type="entry name" value="ArgE/DapE"/>
</dbReference>
<evidence type="ECO:0000313" key="16">
    <source>
        <dbReference type="EMBL" id="KRM17018.1"/>
    </source>
</evidence>
<keyword evidence="8" id="KW-0479">Metal-binding</keyword>
<comment type="caution">
    <text evidence="16">The sequence shown here is derived from an EMBL/GenBank/DDBJ whole genome shotgun (WGS) entry which is preliminary data.</text>
</comment>
<keyword evidence="13" id="KW-0170">Cobalt</keyword>
<dbReference type="InterPro" id="IPR036264">
    <property type="entry name" value="Bact_exopeptidase_dim_dom"/>
</dbReference>
<gene>
    <name evidence="16" type="ORF">FC49_GL000180</name>
</gene>
<evidence type="ECO:0000256" key="3">
    <source>
        <dbReference type="ARBA" id="ARBA00005130"/>
    </source>
</evidence>
<organism evidence="16 17">
    <name type="scientific">Limosilactobacillus oris DSM 4864</name>
    <dbReference type="NCBI Taxonomy" id="1423779"/>
    <lineage>
        <taxon>Bacteria</taxon>
        <taxon>Bacillati</taxon>
        <taxon>Bacillota</taxon>
        <taxon>Bacilli</taxon>
        <taxon>Lactobacillales</taxon>
        <taxon>Lactobacillaceae</taxon>
        <taxon>Limosilactobacillus</taxon>
    </lineage>
</organism>
<evidence type="ECO:0000256" key="8">
    <source>
        <dbReference type="ARBA" id="ARBA00022723"/>
    </source>
</evidence>
<comment type="cofactor">
    <cofactor evidence="1">
        <name>Co(2+)</name>
        <dbReference type="ChEBI" id="CHEBI:48828"/>
    </cofactor>
</comment>
<evidence type="ECO:0000256" key="1">
    <source>
        <dbReference type="ARBA" id="ARBA00001941"/>
    </source>
</evidence>
<dbReference type="InterPro" id="IPR002933">
    <property type="entry name" value="Peptidase_M20"/>
</dbReference>
<comment type="cofactor">
    <cofactor evidence="2">
        <name>Zn(2+)</name>
        <dbReference type="ChEBI" id="CHEBI:29105"/>
    </cofactor>
</comment>
<dbReference type="SUPFAM" id="SSF53187">
    <property type="entry name" value="Zn-dependent exopeptidases"/>
    <property type="match status" value="1"/>
</dbReference>
<evidence type="ECO:0000256" key="10">
    <source>
        <dbReference type="ARBA" id="ARBA00022833"/>
    </source>
</evidence>
<dbReference type="GO" id="GO:0019877">
    <property type="term" value="P:diaminopimelate biosynthetic process"/>
    <property type="evidence" value="ECO:0007669"/>
    <property type="project" value="UniProtKB-KW"/>
</dbReference>
<evidence type="ECO:0000256" key="14">
    <source>
        <dbReference type="ARBA" id="ARBA00051301"/>
    </source>
</evidence>
<dbReference type="UniPathway" id="UPA00034">
    <property type="reaction ID" value="UER00021"/>
</dbReference>
<dbReference type="EC" id="3.5.1.18" evidence="5"/>
<dbReference type="PATRIC" id="fig|1423779.3.peg.183"/>
<accession>A0A0R1WG50</accession>
<keyword evidence="12" id="KW-0457">Lysine biosynthesis</keyword>
<dbReference type="Pfam" id="PF07687">
    <property type="entry name" value="M20_dimer"/>
    <property type="match status" value="1"/>
</dbReference>
<dbReference type="InterPro" id="IPR001261">
    <property type="entry name" value="ArgE/DapE_CS"/>
</dbReference>
<dbReference type="AlphaFoldDB" id="A0A0R1WG50"/>
<evidence type="ECO:0000256" key="5">
    <source>
        <dbReference type="ARBA" id="ARBA00011921"/>
    </source>
</evidence>
<name>A0A0R1WG50_9LACO</name>
<keyword evidence="11" id="KW-0220">Diaminopimelate biosynthesis</keyword>
<evidence type="ECO:0000256" key="12">
    <source>
        <dbReference type="ARBA" id="ARBA00023154"/>
    </source>
</evidence>
<keyword evidence="7" id="KW-0028">Amino-acid biosynthesis</keyword>
<feature type="domain" description="Peptidase M20 dimerisation" evidence="15">
    <location>
        <begin position="175"/>
        <end position="278"/>
    </location>
</feature>
<dbReference type="GO" id="GO:0009089">
    <property type="term" value="P:lysine biosynthetic process via diaminopimelate"/>
    <property type="evidence" value="ECO:0007669"/>
    <property type="project" value="UniProtKB-UniPathway"/>
</dbReference>
<dbReference type="NCBIfam" id="TIGR01910">
    <property type="entry name" value="DapE-ArgE"/>
    <property type="match status" value="1"/>
</dbReference>
<keyword evidence="9" id="KW-0378">Hydrolase</keyword>
<dbReference type="Gene3D" id="3.30.70.360">
    <property type="match status" value="1"/>
</dbReference>
<dbReference type="PANTHER" id="PTHR43808">
    <property type="entry name" value="ACETYLORNITHINE DEACETYLASE"/>
    <property type="match status" value="1"/>
</dbReference>
<evidence type="ECO:0000313" key="17">
    <source>
        <dbReference type="Proteomes" id="UP000050973"/>
    </source>
</evidence>
<evidence type="ECO:0000256" key="2">
    <source>
        <dbReference type="ARBA" id="ARBA00001947"/>
    </source>
</evidence>
<comment type="catalytic activity">
    <reaction evidence="14">
        <text>N-succinyl-(2S,6S)-2,6-diaminopimelate + H2O = (2S,6S)-2,6-diaminopimelate + succinate</text>
        <dbReference type="Rhea" id="RHEA:22608"/>
        <dbReference type="ChEBI" id="CHEBI:15377"/>
        <dbReference type="ChEBI" id="CHEBI:30031"/>
        <dbReference type="ChEBI" id="CHEBI:57609"/>
        <dbReference type="ChEBI" id="CHEBI:58087"/>
        <dbReference type="EC" id="3.5.1.18"/>
    </reaction>
</comment>
<evidence type="ECO:0000256" key="6">
    <source>
        <dbReference type="ARBA" id="ARBA00016853"/>
    </source>
</evidence>
<dbReference type="Pfam" id="PF01546">
    <property type="entry name" value="Peptidase_M20"/>
    <property type="match status" value="1"/>
</dbReference>
<evidence type="ECO:0000256" key="11">
    <source>
        <dbReference type="ARBA" id="ARBA00022915"/>
    </source>
</evidence>
<evidence type="ECO:0000256" key="4">
    <source>
        <dbReference type="ARBA" id="ARBA00006247"/>
    </source>
</evidence>
<dbReference type="InterPro" id="IPR050072">
    <property type="entry name" value="Peptidase_M20A"/>
</dbReference>
<dbReference type="CDD" id="cd08659">
    <property type="entry name" value="M20_ArgE_DapE-like"/>
    <property type="match status" value="1"/>
</dbReference>
<comment type="similarity">
    <text evidence="4">Belongs to the peptidase M20A family.</text>
</comment>